<gene>
    <name evidence="1" type="ORF">L284_21890</name>
</gene>
<dbReference type="PATRIC" id="fig|1096930.3.peg.4303"/>
<dbReference type="AlphaFoldDB" id="T0GVH5"/>
<dbReference type="eggNOG" id="ENOG50341DY">
    <property type="taxonomic scope" value="Bacteria"/>
</dbReference>
<name>T0GVH5_9SPHN</name>
<evidence type="ECO:0000313" key="1">
    <source>
        <dbReference type="EMBL" id="EQB07976.1"/>
    </source>
</evidence>
<protein>
    <recommendedName>
        <fullName evidence="3">Homogentisate 1,2-dioxygenase</fullName>
    </recommendedName>
</protein>
<dbReference type="EMBL" id="ATHL01000151">
    <property type="protein sequence ID" value="EQB07976.1"/>
    <property type="molecule type" value="Genomic_DNA"/>
</dbReference>
<accession>T0GVH5</accession>
<reference evidence="1 2" key="1">
    <citation type="journal article" date="2013" name="Genome Announc.">
        <title>Genome Sequence of Novosphingobium lindaniclasticum LE124T, Isolated from a Hexachlorocyclohexane Dumpsite.</title>
        <authorList>
            <person name="Saxena A."/>
            <person name="Nayyar N."/>
            <person name="Sangwan N."/>
            <person name="Kumari R."/>
            <person name="Khurana J.P."/>
            <person name="Lal R."/>
        </authorList>
    </citation>
    <scope>NUCLEOTIDE SEQUENCE [LARGE SCALE GENOMIC DNA]</scope>
    <source>
        <strain evidence="1 2">LE124</strain>
    </source>
</reference>
<proteinExistence type="predicted"/>
<evidence type="ECO:0008006" key="3">
    <source>
        <dbReference type="Google" id="ProtNLM"/>
    </source>
</evidence>
<dbReference type="Proteomes" id="UP000015527">
    <property type="component" value="Unassembled WGS sequence"/>
</dbReference>
<sequence>MQQNEDLKMIGEKFRTWQGGLAAAVLLAWAPAGAALAQDMPGMGTVCPADAQAAALPVELSGWTRRVPLAAGRDAASAARLVPGTAIEGRLSPTPEVRYALRPEKPGGSVSFGGIFAFTVAETGRYRVALGSAAWIDLIRMGEAAGSGTPGRGLASIAHGHGPDCSGIRKMVDFALEPGDYLVQIAANANEKMPLLVARLP</sequence>
<keyword evidence="2" id="KW-1185">Reference proteome</keyword>
<organism evidence="1 2">
    <name type="scientific">Novosphingobium lindaniclasticum LE124</name>
    <dbReference type="NCBI Taxonomy" id="1096930"/>
    <lineage>
        <taxon>Bacteria</taxon>
        <taxon>Pseudomonadati</taxon>
        <taxon>Pseudomonadota</taxon>
        <taxon>Alphaproteobacteria</taxon>
        <taxon>Sphingomonadales</taxon>
        <taxon>Sphingomonadaceae</taxon>
        <taxon>Novosphingobium</taxon>
    </lineage>
</organism>
<evidence type="ECO:0000313" key="2">
    <source>
        <dbReference type="Proteomes" id="UP000015527"/>
    </source>
</evidence>
<comment type="caution">
    <text evidence="1">The sequence shown here is derived from an EMBL/GenBank/DDBJ whole genome shotgun (WGS) entry which is preliminary data.</text>
</comment>